<feature type="transmembrane region" description="Helical" evidence="1">
    <location>
        <begin position="95"/>
        <end position="114"/>
    </location>
</feature>
<dbReference type="RefSeq" id="XP_011014120.1">
    <property type="nucleotide sequence ID" value="XM_011015818.1"/>
</dbReference>
<dbReference type="KEGG" id="peu:105117984"/>
<dbReference type="RefSeq" id="XP_011014117.1">
    <property type="nucleotide sequence ID" value="XM_011015815.1"/>
</dbReference>
<dbReference type="GeneID" id="105117984"/>
<keyword evidence="1" id="KW-1133">Transmembrane helix</keyword>
<accession>A0AAJ6TMV1</accession>
<evidence type="ECO:0000259" key="2">
    <source>
        <dbReference type="Pfam" id="PF12430"/>
    </source>
</evidence>
<feature type="domain" description="Abscisic acid G-protein coupled receptor-like" evidence="2">
    <location>
        <begin position="82"/>
        <end position="127"/>
    </location>
</feature>
<keyword evidence="1" id="KW-0472">Membrane</keyword>
<feature type="transmembrane region" description="Helical" evidence="1">
    <location>
        <begin position="60"/>
        <end position="83"/>
    </location>
</feature>
<dbReference type="Pfam" id="PF12430">
    <property type="entry name" value="ABA_GPCR"/>
    <property type="match status" value="2"/>
</dbReference>
<dbReference type="RefSeq" id="XP_011014121.1">
    <property type="nucleotide sequence ID" value="XM_011015819.1"/>
</dbReference>
<dbReference type="GO" id="GO:0010427">
    <property type="term" value="F:abscisic acid binding"/>
    <property type="evidence" value="ECO:0007669"/>
    <property type="project" value="TreeGrafter"/>
</dbReference>
<evidence type="ECO:0000313" key="7">
    <source>
        <dbReference type="RefSeq" id="XP_011014121.1"/>
    </source>
</evidence>
<gene>
    <name evidence="4 5 6 7" type="primary">LOC105117984</name>
</gene>
<reference evidence="4 5" key="1">
    <citation type="submission" date="2025-04" db="UniProtKB">
        <authorList>
            <consortium name="RefSeq"/>
        </authorList>
    </citation>
    <scope>IDENTIFICATION</scope>
</reference>
<organism evidence="3 7">
    <name type="scientific">Populus euphratica</name>
    <name type="common">Euphrates poplar</name>
    <dbReference type="NCBI Taxonomy" id="75702"/>
    <lineage>
        <taxon>Eukaryota</taxon>
        <taxon>Viridiplantae</taxon>
        <taxon>Streptophyta</taxon>
        <taxon>Embryophyta</taxon>
        <taxon>Tracheophyta</taxon>
        <taxon>Spermatophyta</taxon>
        <taxon>Magnoliopsida</taxon>
        <taxon>eudicotyledons</taxon>
        <taxon>Gunneridae</taxon>
        <taxon>Pentapetalae</taxon>
        <taxon>rosids</taxon>
        <taxon>fabids</taxon>
        <taxon>Malpighiales</taxon>
        <taxon>Salicaceae</taxon>
        <taxon>Saliceae</taxon>
        <taxon>Populus</taxon>
    </lineage>
</organism>
<dbReference type="PANTHER" id="PTHR15948:SF0">
    <property type="entry name" value="GOLGI PH REGULATOR A-RELATED"/>
    <property type="match status" value="1"/>
</dbReference>
<feature type="domain" description="Abscisic acid G-protein coupled receptor-like" evidence="2">
    <location>
        <begin position="14"/>
        <end position="78"/>
    </location>
</feature>
<dbReference type="GO" id="GO:0009737">
    <property type="term" value="P:response to abscisic acid"/>
    <property type="evidence" value="ECO:0007669"/>
    <property type="project" value="TreeGrafter"/>
</dbReference>
<dbReference type="InterPro" id="IPR025969">
    <property type="entry name" value="ABA_GPCR_dom"/>
</dbReference>
<evidence type="ECO:0000313" key="6">
    <source>
        <dbReference type="RefSeq" id="XP_011014120.1"/>
    </source>
</evidence>
<dbReference type="InterPro" id="IPR015672">
    <property type="entry name" value="GPHR/GTG"/>
</dbReference>
<evidence type="ECO:0000256" key="1">
    <source>
        <dbReference type="SAM" id="Phobius"/>
    </source>
</evidence>
<keyword evidence="1" id="KW-0812">Transmembrane</keyword>
<evidence type="ECO:0000313" key="5">
    <source>
        <dbReference type="RefSeq" id="XP_011014119.1"/>
    </source>
</evidence>
<evidence type="ECO:0000313" key="3">
    <source>
        <dbReference type="Proteomes" id="UP000694918"/>
    </source>
</evidence>
<dbReference type="PANTHER" id="PTHR15948">
    <property type="entry name" value="G-PROTEIN COUPLED RECEPTOR 89-RELATED"/>
    <property type="match status" value="1"/>
</dbReference>
<evidence type="ECO:0000313" key="4">
    <source>
        <dbReference type="RefSeq" id="XP_011014117.1"/>
    </source>
</evidence>
<proteinExistence type="predicted"/>
<keyword evidence="3" id="KW-1185">Reference proteome</keyword>
<dbReference type="RefSeq" id="XP_011014119.1">
    <property type="nucleotide sequence ID" value="XM_011015817.1"/>
</dbReference>
<sequence>MERIQGSEEEAAAFSQTWRGRMQNLLGFACSVYCVYKMIKSLQRVIFKEAGSVDPVTRTSSIFLQFFDIGINAALLSQCFFAVSRVGSGSSSNAVLFLSEIMGMYFISSILLIVKGLATEYRKHTCEMITTIQN</sequence>
<dbReference type="AlphaFoldDB" id="A0AAJ6TMV1"/>
<protein>
    <submittedName>
        <fullName evidence="4 5">GPCR-type G protein 2-like isoform X1</fullName>
    </submittedName>
</protein>
<name>A0AAJ6TMV1_POPEU</name>
<feature type="transmembrane region" description="Helical" evidence="1">
    <location>
        <begin position="22"/>
        <end position="39"/>
    </location>
</feature>
<dbReference type="Proteomes" id="UP000694918">
    <property type="component" value="Unplaced"/>
</dbReference>